<evidence type="ECO:0000256" key="1">
    <source>
        <dbReference type="ARBA" id="ARBA00006484"/>
    </source>
</evidence>
<dbReference type="InterPro" id="IPR036291">
    <property type="entry name" value="NAD(P)-bd_dom_sf"/>
</dbReference>
<sequence>MNSKSKSFFEGRTALVTGANGGLGLVLARALAGRGCKVYAAVRNPDKFADASNYRLIIPVRLDLTDPDSIDALIPLVADVSLVFNNAGSNRQDSALFCRSEGAAREEMEVNFFGPLRLARALAPLMKDRGEGTFVNLLSILAFEHLVECGSYSASKAAAHSLTQGMRAQLQPWGVRVIGVYPGPMDTAMSASLPLPKVSPEVVATAIMSALVSRDDEIYPGDIAQKFHTKWRPYRG</sequence>
<evidence type="ECO:0000256" key="3">
    <source>
        <dbReference type="RuleBase" id="RU000363"/>
    </source>
</evidence>
<dbReference type="PRINTS" id="PR00081">
    <property type="entry name" value="GDHRDH"/>
</dbReference>
<dbReference type="PANTHER" id="PTHR44169">
    <property type="entry name" value="NADPH-DEPENDENT 1-ACYLDIHYDROXYACETONE PHOSPHATE REDUCTASE"/>
    <property type="match status" value="1"/>
</dbReference>
<dbReference type="Pfam" id="PF00106">
    <property type="entry name" value="adh_short"/>
    <property type="match status" value="1"/>
</dbReference>
<dbReference type="InterPro" id="IPR002347">
    <property type="entry name" value="SDR_fam"/>
</dbReference>
<dbReference type="OrthoDB" id="5786478at2"/>
<evidence type="ECO:0000313" key="4">
    <source>
        <dbReference type="EMBL" id="SIO24782.1"/>
    </source>
</evidence>
<name>A0A1N6HYB2_9BURK</name>
<dbReference type="PRINTS" id="PR00080">
    <property type="entry name" value="SDRFAMILY"/>
</dbReference>
<dbReference type="PROSITE" id="PS00061">
    <property type="entry name" value="ADH_SHORT"/>
    <property type="match status" value="1"/>
</dbReference>
<dbReference type="Proteomes" id="UP000184693">
    <property type="component" value="Unassembled WGS sequence"/>
</dbReference>
<dbReference type="AlphaFoldDB" id="A0A1N6HYB2"/>
<dbReference type="EMBL" id="FSRM01000001">
    <property type="protein sequence ID" value="SIO24782.1"/>
    <property type="molecule type" value="Genomic_DNA"/>
</dbReference>
<accession>A0A1N6HYB2</accession>
<evidence type="ECO:0000256" key="2">
    <source>
        <dbReference type="ARBA" id="ARBA00023002"/>
    </source>
</evidence>
<organism evidence="4 5">
    <name type="scientific">Paraburkholderia phenazinium</name>
    <dbReference type="NCBI Taxonomy" id="60549"/>
    <lineage>
        <taxon>Bacteria</taxon>
        <taxon>Pseudomonadati</taxon>
        <taxon>Pseudomonadota</taxon>
        <taxon>Betaproteobacteria</taxon>
        <taxon>Burkholderiales</taxon>
        <taxon>Burkholderiaceae</taxon>
        <taxon>Paraburkholderia</taxon>
    </lineage>
</organism>
<reference evidence="4 5" key="1">
    <citation type="submission" date="2016-11" db="EMBL/GenBank/DDBJ databases">
        <authorList>
            <person name="Jaros S."/>
            <person name="Januszkiewicz K."/>
            <person name="Wedrychowicz H."/>
        </authorList>
    </citation>
    <scope>NUCLEOTIDE SEQUENCE [LARGE SCALE GENOMIC DNA]</scope>
    <source>
        <strain evidence="4 5">GAS86</strain>
    </source>
</reference>
<comment type="similarity">
    <text evidence="1 3">Belongs to the short-chain dehydrogenases/reductases (SDR) family.</text>
</comment>
<dbReference type="InterPro" id="IPR020904">
    <property type="entry name" value="Sc_DH/Rdtase_CS"/>
</dbReference>
<gene>
    <name evidence="4" type="ORF">SAMN05444168_3760</name>
</gene>
<dbReference type="Gene3D" id="3.40.50.720">
    <property type="entry name" value="NAD(P)-binding Rossmann-like Domain"/>
    <property type="match status" value="1"/>
</dbReference>
<dbReference type="SUPFAM" id="SSF51735">
    <property type="entry name" value="NAD(P)-binding Rossmann-fold domains"/>
    <property type="match status" value="1"/>
</dbReference>
<evidence type="ECO:0000313" key="5">
    <source>
        <dbReference type="Proteomes" id="UP000184693"/>
    </source>
</evidence>
<dbReference type="GO" id="GO:0016491">
    <property type="term" value="F:oxidoreductase activity"/>
    <property type="evidence" value="ECO:0007669"/>
    <property type="project" value="UniProtKB-KW"/>
</dbReference>
<proteinExistence type="inferred from homology"/>
<keyword evidence="2" id="KW-0560">Oxidoreductase</keyword>
<dbReference type="RefSeq" id="WP_074265592.1">
    <property type="nucleotide sequence ID" value="NZ_FSRM01000001.1"/>
</dbReference>
<protein>
    <submittedName>
        <fullName evidence="4">Short-chain dehydrogenase</fullName>
    </submittedName>
</protein>
<dbReference type="PANTHER" id="PTHR44169:SF6">
    <property type="entry name" value="NADPH-DEPENDENT 1-ACYLDIHYDROXYACETONE PHOSPHATE REDUCTASE"/>
    <property type="match status" value="1"/>
</dbReference>